<feature type="domain" description="THAP-type" evidence="8">
    <location>
        <begin position="1"/>
        <end position="102"/>
    </location>
</feature>
<keyword evidence="9" id="KW-1185">Reference proteome</keyword>
<evidence type="ECO:0000313" key="9">
    <source>
        <dbReference type="Proteomes" id="UP000001554"/>
    </source>
</evidence>
<sequence>MSRRQCCVFGCHNGGKALNKWRDEQCIIHNKVHRSCECMEPFQLLSFPTVNKDPGARKEWTRRVGRKIKGNKNWEPNNDSRICSMHFVDGKPTDENPYPTEGMGYALNRYTTTPKQRKKPAPRMTVDSASKKKCTAASEEETGASGSSYPTYSSIQDHDYGVPSREDKDATIQRLKLMNTQLKLEAATAKLESANLHKRIVSYDKLSDDSKVQFYTGLPNRKALEGLYKYLAPKLDRIRFWRGASAIPRGVRTFKKSPKKSGPDRKLSGKNLLVMTLMKLRLGSLNEDLADRFGVSTATCSRALTATLKFMASELKCMIFKPSEEVMRANLPRRFRDYPLYKDVRHIIDCTEFFIETPTNLEAKAQTWSNYKHHQTGKCLVSITPNGHFNFVSEVWGGRISDKELTQVSGFLDILSRGEVVMADRGFPIAEDVAQHYAHLLIPPGKRGSHQMTKAQVATTKKIANRRIFVEQAIRRLKTFRILKYEVPITLVPQLDDMVTVCAALCNLLNNLVKY</sequence>
<dbReference type="InterPro" id="IPR006612">
    <property type="entry name" value="THAP_Znf"/>
</dbReference>
<keyword evidence="5 6" id="KW-0238">DNA-binding</keyword>
<evidence type="ECO:0000256" key="1">
    <source>
        <dbReference type="ARBA" id="ARBA00001968"/>
    </source>
</evidence>
<dbReference type="GeneID" id="118406967"/>
<dbReference type="Pfam" id="PF13359">
    <property type="entry name" value="DDE_Tnp_4"/>
    <property type="match status" value="1"/>
</dbReference>
<keyword evidence="2" id="KW-0479">Metal-binding</keyword>
<keyword evidence="4" id="KW-0862">Zinc</keyword>
<dbReference type="Pfam" id="PF05485">
    <property type="entry name" value="THAP"/>
    <property type="match status" value="1"/>
</dbReference>
<dbReference type="GO" id="GO:0003677">
    <property type="term" value="F:DNA binding"/>
    <property type="evidence" value="ECO:0007669"/>
    <property type="project" value="UniProtKB-UniRule"/>
</dbReference>
<evidence type="ECO:0000259" key="8">
    <source>
        <dbReference type="PROSITE" id="PS50950"/>
    </source>
</evidence>
<dbReference type="KEGG" id="bfo:118406967"/>
<dbReference type="PANTHER" id="PTHR23080:SF144">
    <property type="entry name" value="SPINDLE AND KINETOCHORE ASSOCIATED COMPLEX SUBUNIT 3"/>
    <property type="match status" value="1"/>
</dbReference>
<dbReference type="OMA" id="WASQQCE"/>
<evidence type="ECO:0000256" key="4">
    <source>
        <dbReference type="ARBA" id="ARBA00022833"/>
    </source>
</evidence>
<evidence type="ECO:0000256" key="5">
    <source>
        <dbReference type="ARBA" id="ARBA00023125"/>
    </source>
</evidence>
<evidence type="ECO:0000256" key="3">
    <source>
        <dbReference type="ARBA" id="ARBA00022771"/>
    </source>
</evidence>
<name>A0A9J7KHG5_BRAFL</name>
<reference evidence="10" key="2">
    <citation type="submission" date="2025-08" db="UniProtKB">
        <authorList>
            <consortium name="RefSeq"/>
        </authorList>
    </citation>
    <scope>IDENTIFICATION</scope>
    <source>
        <strain evidence="10">S238N-H82</strain>
        <tissue evidence="10">Testes</tissue>
    </source>
</reference>
<feature type="region of interest" description="Disordered" evidence="7">
    <location>
        <begin position="111"/>
        <end position="166"/>
    </location>
</feature>
<protein>
    <submittedName>
        <fullName evidence="10">Uncharacterized protein LOC118406967</fullName>
    </submittedName>
</protein>
<dbReference type="OrthoDB" id="10067850at2759"/>
<dbReference type="PANTHER" id="PTHR23080">
    <property type="entry name" value="THAP DOMAIN PROTEIN"/>
    <property type="match status" value="1"/>
</dbReference>
<reference evidence="9" key="1">
    <citation type="journal article" date="2020" name="Nat. Ecol. Evol.">
        <title>Deeply conserved synteny resolves early events in vertebrate evolution.</title>
        <authorList>
            <person name="Simakov O."/>
            <person name="Marletaz F."/>
            <person name="Yue J.X."/>
            <person name="O'Connell B."/>
            <person name="Jenkins J."/>
            <person name="Brandt A."/>
            <person name="Calef R."/>
            <person name="Tung C.H."/>
            <person name="Huang T.K."/>
            <person name="Schmutz J."/>
            <person name="Satoh N."/>
            <person name="Yu J.K."/>
            <person name="Putnam N.H."/>
            <person name="Green R.E."/>
            <person name="Rokhsar D.S."/>
        </authorList>
    </citation>
    <scope>NUCLEOTIDE SEQUENCE [LARGE SCALE GENOMIC DNA]</scope>
    <source>
        <strain evidence="9">S238N-H82</strain>
    </source>
</reference>
<accession>A0A9J7KHG5</accession>
<dbReference type="RefSeq" id="XP_035663259.1">
    <property type="nucleotide sequence ID" value="XM_035807366.1"/>
</dbReference>
<evidence type="ECO:0000256" key="7">
    <source>
        <dbReference type="SAM" id="MobiDB-lite"/>
    </source>
</evidence>
<organism evidence="9 10">
    <name type="scientific">Branchiostoma floridae</name>
    <name type="common">Florida lancelet</name>
    <name type="synonym">Amphioxus</name>
    <dbReference type="NCBI Taxonomy" id="7739"/>
    <lineage>
        <taxon>Eukaryota</taxon>
        <taxon>Metazoa</taxon>
        <taxon>Chordata</taxon>
        <taxon>Cephalochordata</taxon>
        <taxon>Leptocardii</taxon>
        <taxon>Amphioxiformes</taxon>
        <taxon>Branchiostomatidae</taxon>
        <taxon>Branchiostoma</taxon>
    </lineage>
</organism>
<dbReference type="SMART" id="SM00980">
    <property type="entry name" value="THAP"/>
    <property type="match status" value="1"/>
</dbReference>
<gene>
    <name evidence="10" type="primary">LOC118406967</name>
</gene>
<evidence type="ECO:0000313" key="10">
    <source>
        <dbReference type="RefSeq" id="XP_035663259.1"/>
    </source>
</evidence>
<dbReference type="PROSITE" id="PS50950">
    <property type="entry name" value="ZF_THAP"/>
    <property type="match status" value="1"/>
</dbReference>
<feature type="compositionally biased region" description="Basic and acidic residues" evidence="7">
    <location>
        <begin position="156"/>
        <end position="166"/>
    </location>
</feature>
<evidence type="ECO:0000256" key="2">
    <source>
        <dbReference type="ARBA" id="ARBA00022723"/>
    </source>
</evidence>
<dbReference type="InterPro" id="IPR027806">
    <property type="entry name" value="HARBI1_dom"/>
</dbReference>
<keyword evidence="3 6" id="KW-0863">Zinc-finger</keyword>
<evidence type="ECO:0000256" key="6">
    <source>
        <dbReference type="PROSITE-ProRule" id="PRU00309"/>
    </source>
</evidence>
<dbReference type="InterPro" id="IPR027805">
    <property type="entry name" value="Transposase_HTH_dom"/>
</dbReference>
<comment type="cofactor">
    <cofactor evidence="1">
        <name>a divalent metal cation</name>
        <dbReference type="ChEBI" id="CHEBI:60240"/>
    </cofactor>
</comment>
<dbReference type="Pfam" id="PF13613">
    <property type="entry name" value="HTH_Tnp_4"/>
    <property type="match status" value="1"/>
</dbReference>
<proteinExistence type="predicted"/>
<dbReference type="Proteomes" id="UP000001554">
    <property type="component" value="Chromosome 19"/>
</dbReference>
<dbReference type="AlphaFoldDB" id="A0A9J7KHG5"/>
<dbReference type="GO" id="GO:0008270">
    <property type="term" value="F:zinc ion binding"/>
    <property type="evidence" value="ECO:0007669"/>
    <property type="project" value="UniProtKB-KW"/>
</dbReference>